<dbReference type="EMBL" id="JAMQBK010000060">
    <property type="protein sequence ID" value="MCM2373420.1"/>
    <property type="molecule type" value="Genomic_DNA"/>
</dbReference>
<comment type="caution">
    <text evidence="1">The sequence shown here is derived from an EMBL/GenBank/DDBJ whole genome shotgun (WGS) entry which is preliminary data.</text>
</comment>
<evidence type="ECO:0000313" key="2">
    <source>
        <dbReference type="Proteomes" id="UP001202961"/>
    </source>
</evidence>
<evidence type="ECO:0000313" key="1">
    <source>
        <dbReference type="EMBL" id="MCM2373420.1"/>
    </source>
</evidence>
<keyword evidence="2" id="KW-1185">Reference proteome</keyword>
<gene>
    <name evidence="1" type="ORF">NB063_22640</name>
</gene>
<accession>A0ABT0UA79</accession>
<proteinExistence type="predicted"/>
<dbReference type="Proteomes" id="UP001202961">
    <property type="component" value="Unassembled WGS sequence"/>
</dbReference>
<dbReference type="Pfam" id="PF14388">
    <property type="entry name" value="DUF4419"/>
    <property type="match status" value="1"/>
</dbReference>
<dbReference type="PANTHER" id="PTHR31252:SF11">
    <property type="entry name" value="DUF4419 DOMAIN-CONTAINING PROTEIN"/>
    <property type="match status" value="1"/>
</dbReference>
<organism evidence="1 2">
    <name type="scientific">Aporhodopirellula aestuarii</name>
    <dbReference type="NCBI Taxonomy" id="2950107"/>
    <lineage>
        <taxon>Bacteria</taxon>
        <taxon>Pseudomonadati</taxon>
        <taxon>Planctomycetota</taxon>
        <taxon>Planctomycetia</taxon>
        <taxon>Pirellulales</taxon>
        <taxon>Pirellulaceae</taxon>
        <taxon>Aporhodopirellula</taxon>
    </lineage>
</organism>
<dbReference type="PANTHER" id="PTHR31252">
    <property type="entry name" value="DUF4419 DOMAIN-CONTAINING PROTEIN"/>
    <property type="match status" value="1"/>
</dbReference>
<reference evidence="1 2" key="1">
    <citation type="journal article" date="2022" name="Syst. Appl. Microbiol.">
        <title>Rhodopirellula aestuarii sp. nov., a novel member of the genus Rhodopirellula isolated from brackish sediments collected in the Tagus River estuary, Portugal.</title>
        <authorList>
            <person name="Vitorino I.R."/>
            <person name="Klimek D."/>
            <person name="Calusinska M."/>
            <person name="Lobo-da-Cunha A."/>
            <person name="Vasconcelos V."/>
            <person name="Lage O.M."/>
        </authorList>
    </citation>
    <scope>NUCLEOTIDE SEQUENCE [LARGE SCALE GENOMIC DNA]</scope>
    <source>
        <strain evidence="1 2">ICT_H3.1</strain>
    </source>
</reference>
<sequence length="532" mass="59228">MSSSTIAHTPDGVSFDLFYVEWAREPLPTSNTKDALACLVGGELEATSDYGSDCVCDIDFNPLIAAVKLAHDQHRPLAISPDAIWLTICQGIATHVKENWGASREHIVAPSEFAVREIEVSTEEFPIGSPEAAWDDLIELAVSSTRGKLLDSFADRFQLDFSTSTRAGRVAMDVVLFSAVNNAFSLFDRMSICGIPQITVRGTTDDWSRIRERVDGLETFGLTDWVHRLRPILDQFIAASRGEVDREFWKSIFTVDDAICGKENRITGWIGQLFPYLCSAMKGNVSNPLVTGADGDPPMHRDFPIGVSEVVMQSQRATRVQIMGGLIGVEQRKGSMVLEPKLGWGVQRVDSFRDLLDKLAESNHCRFRRAELMSRPACKNQCSLLSRFYQRFESLTLHTSDGELVCEIHPLQSLNVLREKPDVLELVTLSNGQWIGTRGVADLAAFLKKRKPIVPAYMIGEAENRHTGDCGFISTDWEFVLRRLFAAAQADETEIPWGENGFDVKERFDPQDNAAASVLCKVQPIRRGTAKK</sequence>
<dbReference type="RefSeq" id="WP_250931164.1">
    <property type="nucleotide sequence ID" value="NZ_JAMQBK010000060.1"/>
</dbReference>
<protein>
    <submittedName>
        <fullName evidence="1">DUF4419 domain-containing protein</fullName>
    </submittedName>
</protein>
<name>A0ABT0UA79_9BACT</name>
<dbReference type="InterPro" id="IPR025533">
    <property type="entry name" value="DUF4419"/>
</dbReference>